<dbReference type="Proteomes" id="UP001500630">
    <property type="component" value="Unassembled WGS sequence"/>
</dbReference>
<feature type="transmembrane region" description="Helical" evidence="1">
    <location>
        <begin position="21"/>
        <end position="41"/>
    </location>
</feature>
<accession>A0ABP7A2C7</accession>
<name>A0ABP7A2C7_9ACTN</name>
<feature type="transmembrane region" description="Helical" evidence="1">
    <location>
        <begin position="140"/>
        <end position="163"/>
    </location>
</feature>
<keyword evidence="1" id="KW-0472">Membrane</keyword>
<keyword evidence="1" id="KW-0812">Transmembrane</keyword>
<comment type="caution">
    <text evidence="2">The sequence shown here is derived from an EMBL/GenBank/DDBJ whole genome shotgun (WGS) entry which is preliminary data.</text>
</comment>
<evidence type="ECO:0000313" key="3">
    <source>
        <dbReference type="Proteomes" id="UP001500630"/>
    </source>
</evidence>
<keyword evidence="1" id="KW-1133">Transmembrane helix</keyword>
<feature type="transmembrane region" description="Helical" evidence="1">
    <location>
        <begin position="78"/>
        <end position="98"/>
    </location>
</feature>
<feature type="transmembrane region" description="Helical" evidence="1">
    <location>
        <begin position="175"/>
        <end position="194"/>
    </location>
</feature>
<dbReference type="EMBL" id="BAABDQ010000071">
    <property type="protein sequence ID" value="GAA3623561.1"/>
    <property type="molecule type" value="Genomic_DNA"/>
</dbReference>
<evidence type="ECO:0008006" key="4">
    <source>
        <dbReference type="Google" id="ProtNLM"/>
    </source>
</evidence>
<protein>
    <recommendedName>
        <fullName evidence="4">DUF5671 domain-containing protein</fullName>
    </recommendedName>
</protein>
<keyword evidence="3" id="KW-1185">Reference proteome</keyword>
<gene>
    <name evidence="2" type="ORF">GCM10022419_131500</name>
</gene>
<organism evidence="2 3">
    <name type="scientific">Nonomuraea rosea</name>
    <dbReference type="NCBI Taxonomy" id="638574"/>
    <lineage>
        <taxon>Bacteria</taxon>
        <taxon>Bacillati</taxon>
        <taxon>Actinomycetota</taxon>
        <taxon>Actinomycetes</taxon>
        <taxon>Streptosporangiales</taxon>
        <taxon>Streptosporangiaceae</taxon>
        <taxon>Nonomuraea</taxon>
    </lineage>
</organism>
<feature type="transmembrane region" description="Helical" evidence="1">
    <location>
        <begin position="110"/>
        <end position="134"/>
    </location>
</feature>
<sequence>MNTSAGDGAGIGQNLARVGGILAQIVAPTTFVAAVLMYFGALRTNSMYFVLGVNSSMLGFSFQDYVLRSVQVAVEPLVLFLLALLLMLLAAPFAHQVLIRSIAGHRTAAVRTILVLTVLGVAGIVVTLAVLANWLHAPFFVMPLCLDLGVILLFCSAYLSTRVSSGPAVSLTGQIIQRSVLVALLLVSVLWVVADRAVRVGLQDADEIAANPSNLMAAVVYAPQRLHLEGPGITEKVFPDPNAKYRYRYTGLRLLLHSDRRYFFVPACWGTSPGARTIALPADDSLRLESFMDSEEPVCP</sequence>
<dbReference type="RefSeq" id="WP_345580032.1">
    <property type="nucleotide sequence ID" value="NZ_BAABDQ010000071.1"/>
</dbReference>
<reference evidence="3" key="1">
    <citation type="journal article" date="2019" name="Int. J. Syst. Evol. Microbiol.">
        <title>The Global Catalogue of Microorganisms (GCM) 10K type strain sequencing project: providing services to taxonomists for standard genome sequencing and annotation.</title>
        <authorList>
            <consortium name="The Broad Institute Genomics Platform"/>
            <consortium name="The Broad Institute Genome Sequencing Center for Infectious Disease"/>
            <person name="Wu L."/>
            <person name="Ma J."/>
        </authorList>
    </citation>
    <scope>NUCLEOTIDE SEQUENCE [LARGE SCALE GENOMIC DNA]</scope>
    <source>
        <strain evidence="3">JCM 17326</strain>
    </source>
</reference>
<evidence type="ECO:0000313" key="2">
    <source>
        <dbReference type="EMBL" id="GAA3623561.1"/>
    </source>
</evidence>
<evidence type="ECO:0000256" key="1">
    <source>
        <dbReference type="SAM" id="Phobius"/>
    </source>
</evidence>
<proteinExistence type="predicted"/>